<dbReference type="CDD" id="cd16449">
    <property type="entry name" value="RING-HC"/>
    <property type="match status" value="1"/>
</dbReference>
<dbReference type="SUPFAM" id="SSF57850">
    <property type="entry name" value="RING/U-box"/>
    <property type="match status" value="1"/>
</dbReference>
<feature type="domain" description="RING-type" evidence="5">
    <location>
        <begin position="28"/>
        <end position="69"/>
    </location>
</feature>
<evidence type="ECO:0000313" key="7">
    <source>
        <dbReference type="Proteomes" id="UP001165289"/>
    </source>
</evidence>
<dbReference type="Gene3D" id="1.10.287.810">
    <property type="entry name" value="Mitochondrial import inner membrane translocase subunit tim13 like domains"/>
    <property type="match status" value="1"/>
</dbReference>
<dbReference type="InterPro" id="IPR035427">
    <property type="entry name" value="Tim10-like_dom_sf"/>
</dbReference>
<dbReference type="Pfam" id="PF00097">
    <property type="entry name" value="zf-C3HC4"/>
    <property type="match status" value="1"/>
</dbReference>
<evidence type="ECO:0000259" key="5">
    <source>
        <dbReference type="PROSITE" id="PS50089"/>
    </source>
</evidence>
<accession>A0AAV7JPE6</accession>
<dbReference type="InterPro" id="IPR018957">
    <property type="entry name" value="Znf_C3HC4_RING-type"/>
</dbReference>
<evidence type="ECO:0000313" key="6">
    <source>
        <dbReference type="EMBL" id="KAI6650684.1"/>
    </source>
</evidence>
<evidence type="ECO:0000256" key="2">
    <source>
        <dbReference type="ARBA" id="ARBA00022771"/>
    </source>
</evidence>
<reference evidence="6 7" key="1">
    <citation type="journal article" date="2023" name="BMC Biol.">
        <title>The compact genome of the sponge Oopsacas minuta (Hexactinellida) is lacking key metazoan core genes.</title>
        <authorList>
            <person name="Santini S."/>
            <person name="Schenkelaars Q."/>
            <person name="Jourda C."/>
            <person name="Duchesne M."/>
            <person name="Belahbib H."/>
            <person name="Rocher C."/>
            <person name="Selva M."/>
            <person name="Riesgo A."/>
            <person name="Vervoort M."/>
            <person name="Leys S.P."/>
            <person name="Kodjabachian L."/>
            <person name="Le Bivic A."/>
            <person name="Borchiellini C."/>
            <person name="Claverie J.M."/>
            <person name="Renard E."/>
        </authorList>
    </citation>
    <scope>NUCLEOTIDE SEQUENCE [LARGE SCALE GENOMIC DNA]</scope>
    <source>
        <strain evidence="6">SPO-2</strain>
    </source>
</reference>
<dbReference type="AlphaFoldDB" id="A0AAV7JPE6"/>
<keyword evidence="2 4" id="KW-0863">Zinc-finger</keyword>
<gene>
    <name evidence="6" type="ORF">LOD99_7735</name>
</gene>
<proteinExistence type="predicted"/>
<dbReference type="Gene3D" id="3.30.40.10">
    <property type="entry name" value="Zinc/RING finger domain, C3HC4 (zinc finger)"/>
    <property type="match status" value="1"/>
</dbReference>
<dbReference type="Proteomes" id="UP001165289">
    <property type="component" value="Unassembled WGS sequence"/>
</dbReference>
<dbReference type="SMART" id="SM00184">
    <property type="entry name" value="RING"/>
    <property type="match status" value="1"/>
</dbReference>
<dbReference type="GO" id="GO:0008270">
    <property type="term" value="F:zinc ion binding"/>
    <property type="evidence" value="ECO:0007669"/>
    <property type="project" value="UniProtKB-KW"/>
</dbReference>
<dbReference type="InterPro" id="IPR004217">
    <property type="entry name" value="Tim10-like"/>
</dbReference>
<organism evidence="6 7">
    <name type="scientific">Oopsacas minuta</name>
    <dbReference type="NCBI Taxonomy" id="111878"/>
    <lineage>
        <taxon>Eukaryota</taxon>
        <taxon>Metazoa</taxon>
        <taxon>Porifera</taxon>
        <taxon>Hexactinellida</taxon>
        <taxon>Hexasterophora</taxon>
        <taxon>Lyssacinosida</taxon>
        <taxon>Leucopsacidae</taxon>
        <taxon>Oopsacas</taxon>
    </lineage>
</organism>
<dbReference type="Pfam" id="PF02953">
    <property type="entry name" value="zf-Tim10_DDP"/>
    <property type="match status" value="1"/>
</dbReference>
<keyword evidence="1" id="KW-0479">Metal-binding</keyword>
<evidence type="ECO:0000256" key="1">
    <source>
        <dbReference type="ARBA" id="ARBA00022723"/>
    </source>
</evidence>
<evidence type="ECO:0000256" key="3">
    <source>
        <dbReference type="ARBA" id="ARBA00022833"/>
    </source>
</evidence>
<sequence>MATRIVEFPIKIDYTRRQQYFNDVTFTCQFCQESVKRATFLSSLHSFCKTCIDEKVKQEGTESIQCPLCPSYEYVSLELQSNPLPDLINKLKQLKTTKNLRCTDCVFGDTGETAVAYCVDCKATICKIDLKSHEKYNIGHLILQLHTLQESYVQDILTSLQVNTTDSNSIASPTEYKAPEDFVSPISVDDDTNMTSSTDRILEDCFLEAKSQMCKLEDRKINLEKIWNAQTTQVLTFFQQLYRQLETRQAVLLEELSNNYQALITPLEDAIQQLEQIITYTGYVDVLSRYSYVTGIKNKPIDRLHDISLFVTNFNIQLDSYSVNVIPQAQMDIERSLNQFLTVAKSDNDNKNENKMLYLVHKHHERYKAQNTTLHTPSDITNISADDMYYALFDTHWKTYKQNHNSLHMNKTIKVTVPASFSINSSITLLNNSVVIMSNHKIYVYSKEGEVRNQFLIWNEVGFTYLNPRLYTFDGINTIYITSIESPIICKVNSQTGGSEGLINITNYSQQILNTCHAFFVDMARSTRDANLLMILHRAELPNNPINPTDSIYYIQVYNINSLQYVRFYTLSQRMSLFCCLTTHNYKTTHNFYVLDLCCGSIHKYNLDQIRSSVQNPYKQPSNTTISKESELAIPNITNIEGKTFKDSMIRVFINDEKENILLLSIGEHTAFLYTSIMNPDTLDPEVQRMLAQESQQAKFMRDVHKFTDICWEKCIDKPGAKLDNKNEYCLKNCLDRFIETSQYILTRLENKSKTLDESHF</sequence>
<dbReference type="EMBL" id="JAKMXF010000310">
    <property type="protein sequence ID" value="KAI6650684.1"/>
    <property type="molecule type" value="Genomic_DNA"/>
</dbReference>
<dbReference type="InterPro" id="IPR001841">
    <property type="entry name" value="Znf_RING"/>
</dbReference>
<keyword evidence="3" id="KW-0862">Zinc</keyword>
<comment type="caution">
    <text evidence="6">The sequence shown here is derived from an EMBL/GenBank/DDBJ whole genome shotgun (WGS) entry which is preliminary data.</text>
</comment>
<name>A0AAV7JPE6_9METZ</name>
<dbReference type="InterPro" id="IPR013083">
    <property type="entry name" value="Znf_RING/FYVE/PHD"/>
</dbReference>
<dbReference type="PANTHER" id="PTHR25462:SF296">
    <property type="entry name" value="MEIOTIC P26, ISOFORM F"/>
    <property type="match status" value="1"/>
</dbReference>
<protein>
    <submittedName>
        <fullName evidence="6">Mitochondrial import inner membrane translocase subunit Tim8 A isoform X2</fullName>
    </submittedName>
</protein>
<keyword evidence="7" id="KW-1185">Reference proteome</keyword>
<dbReference type="SUPFAM" id="SSF144122">
    <property type="entry name" value="Tim10-like"/>
    <property type="match status" value="1"/>
</dbReference>
<evidence type="ECO:0000256" key="4">
    <source>
        <dbReference type="PROSITE-ProRule" id="PRU00175"/>
    </source>
</evidence>
<dbReference type="PANTHER" id="PTHR25462">
    <property type="entry name" value="BONUS, ISOFORM C-RELATED"/>
    <property type="match status" value="1"/>
</dbReference>
<dbReference type="InterPro" id="IPR047153">
    <property type="entry name" value="TRIM45/56/19-like"/>
</dbReference>
<dbReference type="PROSITE" id="PS50089">
    <property type="entry name" value="ZF_RING_2"/>
    <property type="match status" value="1"/>
</dbReference>